<name>C1FR60_CLOBJ</name>
<evidence type="ECO:0000313" key="2">
    <source>
        <dbReference type="EMBL" id="ACO83546.1"/>
    </source>
</evidence>
<dbReference type="Pfam" id="PF01381">
    <property type="entry name" value="HTH_3"/>
    <property type="match status" value="1"/>
</dbReference>
<dbReference type="EMBL" id="CP001581">
    <property type="protein sequence ID" value="ACO83546.1"/>
    <property type="molecule type" value="Genomic_DNA"/>
</dbReference>
<protein>
    <submittedName>
        <fullName evidence="2">Putative DNA-binding protein</fullName>
    </submittedName>
</protein>
<dbReference type="KEGG" id="cby:CLM_2493"/>
<evidence type="ECO:0000313" key="3">
    <source>
        <dbReference type="Proteomes" id="UP000001374"/>
    </source>
</evidence>
<reference evidence="2 3" key="1">
    <citation type="submission" date="2008-10" db="EMBL/GenBank/DDBJ databases">
        <title>Genome sequence of Clostridium botulinum A2 Kyoto.</title>
        <authorList>
            <person name="Shrivastava S."/>
            <person name="Brinkac L.M."/>
            <person name="Brown J.L."/>
            <person name="Bruce D."/>
            <person name="Detter C.C."/>
            <person name="Johnson E.A."/>
            <person name="Munk C.A."/>
            <person name="Smith L.A."/>
            <person name="Smith T.J."/>
            <person name="Sutton G."/>
            <person name="Brettin T.S."/>
        </authorList>
    </citation>
    <scope>NUCLEOTIDE SEQUENCE [LARGE SCALE GENOMIC DNA]</scope>
    <source>
        <strain evidence="3">Kyoto / Type A2</strain>
    </source>
</reference>
<evidence type="ECO:0000259" key="1">
    <source>
        <dbReference type="PROSITE" id="PS50943"/>
    </source>
</evidence>
<dbReference type="HOGENOM" id="CLU_2205410_0_0_9"/>
<sequence length="107" mass="12777">MYSKNIANSYIPNYLNRYIQAKKGNLDLLKNNYIYWNEVVYVVKNRLKEIRMREYLMDQKAFAEMLGIKKSTYNTIELNKVQGNAETLLTIAKALNRKVEDIWYLED</sequence>
<dbReference type="PROSITE" id="PS50943">
    <property type="entry name" value="HTH_CROC1"/>
    <property type="match status" value="1"/>
</dbReference>
<dbReference type="InterPro" id="IPR010982">
    <property type="entry name" value="Lambda_DNA-bd_dom_sf"/>
</dbReference>
<keyword evidence="2" id="KW-0238">DNA-binding</keyword>
<dbReference type="Gene3D" id="1.10.260.40">
    <property type="entry name" value="lambda repressor-like DNA-binding domains"/>
    <property type="match status" value="1"/>
</dbReference>
<accession>C1FR60</accession>
<proteinExistence type="predicted"/>
<feature type="domain" description="HTH cro/C1-type" evidence="1">
    <location>
        <begin position="47"/>
        <end position="102"/>
    </location>
</feature>
<dbReference type="CDD" id="cd00093">
    <property type="entry name" value="HTH_XRE"/>
    <property type="match status" value="1"/>
</dbReference>
<dbReference type="eggNOG" id="COG1476">
    <property type="taxonomic scope" value="Bacteria"/>
</dbReference>
<dbReference type="SUPFAM" id="SSF47413">
    <property type="entry name" value="lambda repressor-like DNA-binding domains"/>
    <property type="match status" value="1"/>
</dbReference>
<gene>
    <name evidence="2" type="ordered locus">CLM_2493</name>
</gene>
<dbReference type="Proteomes" id="UP000001374">
    <property type="component" value="Chromosome"/>
</dbReference>
<dbReference type="InterPro" id="IPR001387">
    <property type="entry name" value="Cro/C1-type_HTH"/>
</dbReference>
<organism evidence="2 3">
    <name type="scientific">Clostridium botulinum (strain Kyoto / Type A2)</name>
    <dbReference type="NCBI Taxonomy" id="536232"/>
    <lineage>
        <taxon>Bacteria</taxon>
        <taxon>Bacillati</taxon>
        <taxon>Bacillota</taxon>
        <taxon>Clostridia</taxon>
        <taxon>Eubacteriales</taxon>
        <taxon>Clostridiaceae</taxon>
        <taxon>Clostridium</taxon>
    </lineage>
</organism>
<dbReference type="AlphaFoldDB" id="C1FR60"/>
<dbReference type="SMART" id="SM00530">
    <property type="entry name" value="HTH_XRE"/>
    <property type="match status" value="1"/>
</dbReference>
<dbReference type="GO" id="GO:0003677">
    <property type="term" value="F:DNA binding"/>
    <property type="evidence" value="ECO:0007669"/>
    <property type="project" value="UniProtKB-KW"/>
</dbReference>